<evidence type="ECO:0000313" key="2">
    <source>
        <dbReference type="EMBL" id="QTD50516.1"/>
    </source>
</evidence>
<feature type="domain" description="Saccharopine dehydrogenase NADP binding" evidence="1">
    <location>
        <begin position="8"/>
        <end position="124"/>
    </location>
</feature>
<dbReference type="KEGG" id="scor:J3U87_33445"/>
<name>A0A8A4TKP5_SULCO</name>
<accession>A0A8A4TKP5</accession>
<dbReference type="InterPro" id="IPR036291">
    <property type="entry name" value="NAD(P)-bd_dom_sf"/>
</dbReference>
<dbReference type="Proteomes" id="UP000663929">
    <property type="component" value="Chromosome"/>
</dbReference>
<dbReference type="RefSeq" id="WP_237380300.1">
    <property type="nucleotide sequence ID" value="NZ_CP071793.1"/>
</dbReference>
<gene>
    <name evidence="2" type="ORF">J3U87_33445</name>
</gene>
<sequence length="371" mass="41818">MSRHYDVAIVGGYGEVGIHTARYLEEQGHRVVVGGRSPAKGRDVMNRERIDAAVTHLDLYDPNSLAAFCGSAKLVINTAGPSSSIEDRIAQAAVDAGSHFIDVGIMEVLDKQMAEREEELKQKDLACIYGTGLHPGLDDIIAQYADIQASKELDELDSLEVFFGDKSPWNGKGSLRDIVWGFHEGALSMYFGFLKDGKYKQANLFNGFKKVYFEEVSRLRWALMYQPLLAHLGNRYTTVASWGWYDFSIILSSLWTKYRFKPGSDDGVDYMYRKIVERNQAYEHLDTDTFLYVIVKGKKAGRHKELEYRIVLPRNRGYWVVGIVPAIAADWLLKGRIGFRGAGGLVKLVDPMDFMDEMAKFGVGVAFRERV</sequence>
<dbReference type="EMBL" id="CP071793">
    <property type="protein sequence ID" value="QTD50516.1"/>
    <property type="molecule type" value="Genomic_DNA"/>
</dbReference>
<evidence type="ECO:0000259" key="1">
    <source>
        <dbReference type="Pfam" id="PF03435"/>
    </source>
</evidence>
<dbReference type="PANTHER" id="PTHR43796">
    <property type="entry name" value="CARBOXYNORSPERMIDINE SYNTHASE"/>
    <property type="match status" value="1"/>
</dbReference>
<reference evidence="2" key="1">
    <citation type="submission" date="2021-03" db="EMBL/GenBank/DDBJ databases">
        <title>Acanthopleuribacteraceae sp. M133.</title>
        <authorList>
            <person name="Wang G."/>
        </authorList>
    </citation>
    <scope>NUCLEOTIDE SEQUENCE</scope>
    <source>
        <strain evidence="2">M133</strain>
    </source>
</reference>
<organism evidence="2 3">
    <name type="scientific">Sulfidibacter corallicola</name>
    <dbReference type="NCBI Taxonomy" id="2818388"/>
    <lineage>
        <taxon>Bacteria</taxon>
        <taxon>Pseudomonadati</taxon>
        <taxon>Acidobacteriota</taxon>
        <taxon>Holophagae</taxon>
        <taxon>Acanthopleuribacterales</taxon>
        <taxon>Acanthopleuribacteraceae</taxon>
        <taxon>Sulfidibacter</taxon>
    </lineage>
</organism>
<dbReference type="InterPro" id="IPR005097">
    <property type="entry name" value="Sacchrp_dh_NADP-bd"/>
</dbReference>
<evidence type="ECO:0000313" key="3">
    <source>
        <dbReference type="Proteomes" id="UP000663929"/>
    </source>
</evidence>
<keyword evidence="3" id="KW-1185">Reference proteome</keyword>
<proteinExistence type="predicted"/>
<dbReference type="SUPFAM" id="SSF51735">
    <property type="entry name" value="NAD(P)-binding Rossmann-fold domains"/>
    <property type="match status" value="1"/>
</dbReference>
<dbReference type="Gene3D" id="3.40.50.720">
    <property type="entry name" value="NAD(P)-binding Rossmann-like Domain"/>
    <property type="match status" value="1"/>
</dbReference>
<dbReference type="PANTHER" id="PTHR43796:SF2">
    <property type="entry name" value="CARBOXYNORSPERMIDINE SYNTHASE"/>
    <property type="match status" value="1"/>
</dbReference>
<protein>
    <submittedName>
        <fullName evidence="2">Saccharopine dehydrogenase NADP-binding domain-containing protein</fullName>
    </submittedName>
</protein>
<dbReference type="AlphaFoldDB" id="A0A8A4TKP5"/>
<dbReference type="Pfam" id="PF03435">
    <property type="entry name" value="Sacchrp_dh_NADP"/>
    <property type="match status" value="1"/>
</dbReference>
<dbReference type="Gene3D" id="3.30.360.10">
    <property type="entry name" value="Dihydrodipicolinate Reductase, domain 2"/>
    <property type="match status" value="1"/>
</dbReference>